<protein>
    <submittedName>
        <fullName evidence="1">Uncharacterized protein</fullName>
    </submittedName>
</protein>
<gene>
    <name evidence="1" type="ORF">WJX75_005135</name>
</gene>
<keyword evidence="2" id="KW-1185">Reference proteome</keyword>
<organism evidence="1 2">
    <name type="scientific">Coccomyxa subellipsoidea</name>
    <dbReference type="NCBI Taxonomy" id="248742"/>
    <lineage>
        <taxon>Eukaryota</taxon>
        <taxon>Viridiplantae</taxon>
        <taxon>Chlorophyta</taxon>
        <taxon>core chlorophytes</taxon>
        <taxon>Trebouxiophyceae</taxon>
        <taxon>Trebouxiophyceae incertae sedis</taxon>
        <taxon>Coccomyxaceae</taxon>
        <taxon>Coccomyxa</taxon>
    </lineage>
</organism>
<accession>A0ABR2YTF0</accession>
<evidence type="ECO:0000313" key="1">
    <source>
        <dbReference type="EMBL" id="KAK9915133.1"/>
    </source>
</evidence>
<reference evidence="1 2" key="1">
    <citation type="journal article" date="2024" name="Nat. Commun.">
        <title>Phylogenomics reveals the evolutionary origins of lichenization in chlorophyte algae.</title>
        <authorList>
            <person name="Puginier C."/>
            <person name="Libourel C."/>
            <person name="Otte J."/>
            <person name="Skaloud P."/>
            <person name="Haon M."/>
            <person name="Grisel S."/>
            <person name="Petersen M."/>
            <person name="Berrin J.G."/>
            <person name="Delaux P.M."/>
            <person name="Dal Grande F."/>
            <person name="Keller J."/>
        </authorList>
    </citation>
    <scope>NUCLEOTIDE SEQUENCE [LARGE SCALE GENOMIC DNA]</scope>
    <source>
        <strain evidence="1 2">SAG 216-7</strain>
    </source>
</reference>
<dbReference type="Proteomes" id="UP001491310">
    <property type="component" value="Unassembled WGS sequence"/>
</dbReference>
<dbReference type="EMBL" id="JALJOT010000005">
    <property type="protein sequence ID" value="KAK9915133.1"/>
    <property type="molecule type" value="Genomic_DNA"/>
</dbReference>
<name>A0ABR2YTF0_9CHLO</name>
<sequence length="115" mass="12956">MASRVNRVDLASLNRGGQLLGVRERSRSPPPPPPAEQEIALDVRVECKALKAKLGMISIKVPPYVLEIITAIEEAPDDEVVKKMRDLSWILKMQLLRSLTIYYDGMDQLSKKLNE</sequence>
<proteinExistence type="predicted"/>
<evidence type="ECO:0000313" key="2">
    <source>
        <dbReference type="Proteomes" id="UP001491310"/>
    </source>
</evidence>
<comment type="caution">
    <text evidence="1">The sequence shown here is derived from an EMBL/GenBank/DDBJ whole genome shotgun (WGS) entry which is preliminary data.</text>
</comment>